<dbReference type="GeneID" id="79785747"/>
<dbReference type="GO" id="GO:0009401">
    <property type="term" value="P:phosphoenolpyruvate-dependent sugar phosphotransferase system"/>
    <property type="evidence" value="ECO:0007669"/>
    <property type="project" value="InterPro"/>
</dbReference>
<dbReference type="Proteomes" id="UP000013783">
    <property type="component" value="Unassembled WGS sequence"/>
</dbReference>
<dbReference type="PANTHER" id="PTHR40398">
    <property type="entry name" value="PTS SYSTEM GLUCITOL/SORBITOL-SPECIFIC EIIA COMPONENT"/>
    <property type="match status" value="1"/>
</dbReference>
<dbReference type="Pfam" id="PF03829">
    <property type="entry name" value="PTSIIA_gutA"/>
    <property type="match status" value="1"/>
</dbReference>
<dbReference type="InterPro" id="IPR036665">
    <property type="entry name" value="PTS_IIA_glucitol/sorbitol_sf"/>
</dbReference>
<dbReference type="RefSeq" id="WP_010740601.1">
    <property type="nucleotide sequence ID" value="NZ_KB946250.1"/>
</dbReference>
<name>R2RR91_9ENTE</name>
<dbReference type="PATRIC" id="fig|1158601.3.peg.1725"/>
<evidence type="ECO:0000313" key="1">
    <source>
        <dbReference type="EMBL" id="EOH78449.1"/>
    </source>
</evidence>
<evidence type="ECO:0000313" key="2">
    <source>
        <dbReference type="EMBL" id="EOT64463.1"/>
    </source>
</evidence>
<dbReference type="Gene3D" id="2.40.33.40">
    <property type="entry name" value="Phosphotransferase system, glucitol/sorbitol-specific IIA component"/>
    <property type="match status" value="1"/>
</dbReference>
<dbReference type="InterPro" id="IPR004716">
    <property type="entry name" value="PTS_IIA_glucitol/sorbitol-sp"/>
</dbReference>
<comment type="caution">
    <text evidence="1">The sequence shown here is derived from an EMBL/GenBank/DDBJ whole genome shotgun (WGS) entry which is preliminary data.</text>
</comment>
<dbReference type="OrthoDB" id="7065254at2"/>
<dbReference type="STRING" id="71451.RV07_GL000862"/>
<organism evidence="1 3">
    <name type="scientific">Enterococcus malodoratus ATCC 43197</name>
    <dbReference type="NCBI Taxonomy" id="1158601"/>
    <lineage>
        <taxon>Bacteria</taxon>
        <taxon>Bacillati</taxon>
        <taxon>Bacillota</taxon>
        <taxon>Bacilli</taxon>
        <taxon>Lactobacillales</taxon>
        <taxon>Enterococcaceae</taxon>
        <taxon>Enterococcus</taxon>
    </lineage>
</organism>
<evidence type="ECO:0000313" key="4">
    <source>
        <dbReference type="Proteomes" id="UP000014148"/>
    </source>
</evidence>
<sequence>MTVTEITQIGKNAVNDENILVLFGQTITPDLLDVSIVQKTISDEPIAIEEGGELIFGDQTYQINGVGPLANQNLNEIGHATIFFQEEVGVIPNAIYVTPEVLPDLEVGMKITF</sequence>
<reference evidence="1 3" key="1">
    <citation type="submission" date="2013-02" db="EMBL/GenBank/DDBJ databases">
        <title>The Genome Sequence of Enterococcus malodoratus ATCC_43197.</title>
        <authorList>
            <consortium name="The Broad Institute Genome Sequencing Platform"/>
            <consortium name="The Broad Institute Genome Sequencing Center for Infectious Disease"/>
            <person name="Earl A.M."/>
            <person name="Gilmore M.S."/>
            <person name="Lebreton F."/>
            <person name="Walker B."/>
            <person name="Young S.K."/>
            <person name="Zeng Q."/>
            <person name="Gargeya S."/>
            <person name="Fitzgerald M."/>
            <person name="Haas B."/>
            <person name="Abouelleil A."/>
            <person name="Alvarado L."/>
            <person name="Arachchi H.M."/>
            <person name="Berlin A.M."/>
            <person name="Chapman S.B."/>
            <person name="Dewar J."/>
            <person name="Goldberg J."/>
            <person name="Griggs A."/>
            <person name="Gujja S."/>
            <person name="Hansen M."/>
            <person name="Howarth C."/>
            <person name="Imamovic A."/>
            <person name="Larimer J."/>
            <person name="McCowan C."/>
            <person name="Murphy C."/>
            <person name="Neiman D."/>
            <person name="Pearson M."/>
            <person name="Priest M."/>
            <person name="Roberts A."/>
            <person name="Saif S."/>
            <person name="Shea T."/>
            <person name="Sisk P."/>
            <person name="Sykes S."/>
            <person name="Wortman J."/>
            <person name="Nusbaum C."/>
            <person name="Birren B."/>
        </authorList>
    </citation>
    <scope>NUCLEOTIDE SEQUENCE [LARGE SCALE GENOMIC DNA]</scope>
    <source>
        <strain evidence="1 3">ATCC 43197</strain>
    </source>
</reference>
<dbReference type="Proteomes" id="UP000014148">
    <property type="component" value="Unassembled WGS sequence"/>
</dbReference>
<dbReference type="EMBL" id="ASWA01000004">
    <property type="protein sequence ID" value="EOT64463.1"/>
    <property type="molecule type" value="Genomic_DNA"/>
</dbReference>
<dbReference type="eggNOG" id="COG3731">
    <property type="taxonomic scope" value="Bacteria"/>
</dbReference>
<dbReference type="AlphaFoldDB" id="R2RR91"/>
<keyword evidence="4" id="KW-1185">Reference proteome</keyword>
<dbReference type="GO" id="GO:0005737">
    <property type="term" value="C:cytoplasm"/>
    <property type="evidence" value="ECO:0007669"/>
    <property type="project" value="InterPro"/>
</dbReference>
<dbReference type="SUPFAM" id="SSF141530">
    <property type="entry name" value="PTSIIA/GutA-like"/>
    <property type="match status" value="1"/>
</dbReference>
<accession>R2RR91</accession>
<dbReference type="EMBL" id="AJAK01000012">
    <property type="protein sequence ID" value="EOH78449.1"/>
    <property type="molecule type" value="Genomic_DNA"/>
</dbReference>
<dbReference type="GO" id="GO:0008982">
    <property type="term" value="F:protein-N(PI)-phosphohistidine-sugar phosphotransferase activity"/>
    <property type="evidence" value="ECO:0007669"/>
    <property type="project" value="InterPro"/>
</dbReference>
<protein>
    <recommendedName>
        <fullName evidence="5">PTS system, glucitol/sorbitol-specific IIA component</fullName>
    </recommendedName>
</protein>
<proteinExistence type="predicted"/>
<evidence type="ECO:0000313" key="3">
    <source>
        <dbReference type="Proteomes" id="UP000013783"/>
    </source>
</evidence>
<evidence type="ECO:0008006" key="5">
    <source>
        <dbReference type="Google" id="ProtNLM"/>
    </source>
</evidence>
<dbReference type="GO" id="GO:0016301">
    <property type="term" value="F:kinase activity"/>
    <property type="evidence" value="ECO:0007669"/>
    <property type="project" value="TreeGrafter"/>
</dbReference>
<dbReference type="PANTHER" id="PTHR40398:SF1">
    <property type="entry name" value="PTS SYSTEM GLUCITOL_SORBITOL-SPECIFIC EIIA COMPONENT"/>
    <property type="match status" value="1"/>
</dbReference>
<reference evidence="2 4" key="2">
    <citation type="submission" date="2013-03" db="EMBL/GenBank/DDBJ databases">
        <title>The Genome Sequence of Enterococcus malodoratus ATCC_43197 (PacBio/Illumina hybrid assembly).</title>
        <authorList>
            <consortium name="The Broad Institute Genomics Platform"/>
            <consortium name="The Broad Institute Genome Sequencing Center for Infectious Disease"/>
            <person name="Earl A."/>
            <person name="Russ C."/>
            <person name="Gilmore M."/>
            <person name="Surin D."/>
            <person name="Walker B."/>
            <person name="Young S."/>
            <person name="Zeng Q."/>
            <person name="Gargeya S."/>
            <person name="Fitzgerald M."/>
            <person name="Haas B."/>
            <person name="Abouelleil A."/>
            <person name="Allen A.W."/>
            <person name="Alvarado L."/>
            <person name="Arachchi H.M."/>
            <person name="Berlin A.M."/>
            <person name="Chapman S.B."/>
            <person name="Gainer-Dewar J."/>
            <person name="Goldberg J."/>
            <person name="Griggs A."/>
            <person name="Gujja S."/>
            <person name="Hansen M."/>
            <person name="Howarth C."/>
            <person name="Imamovic A."/>
            <person name="Ireland A."/>
            <person name="Larimer J."/>
            <person name="McCowan C."/>
            <person name="Murphy C."/>
            <person name="Pearson M."/>
            <person name="Poon T.W."/>
            <person name="Priest M."/>
            <person name="Roberts A."/>
            <person name="Saif S."/>
            <person name="Shea T."/>
            <person name="Sisk P."/>
            <person name="Sykes S."/>
            <person name="Wortman J."/>
            <person name="Nusbaum C."/>
            <person name="Birren B."/>
        </authorList>
    </citation>
    <scope>NUCLEOTIDE SEQUENCE [LARGE SCALE GENOMIC DNA]</scope>
    <source>
        <strain evidence="2 4">ATCC 43197</strain>
    </source>
</reference>
<gene>
    <name evidence="2" type="ORF">I585_03662</name>
    <name evidence="1" type="ORF">UAI_01759</name>
</gene>